<sequence length="399" mass="42248">CGFYSTVIIMMKKKTSNRLAAAAGLAPMEIPQATDPSSFDTSAWEILSPQPSSAALSELPEWSSVSPMVPSSPYSGPPTGDGDSNIRRKLRKTRVCKHFLKGRCHYGTNCTFAHYDSELFKKPNLARTKLCAKPNCSDPDCTYAHSVEELRQPGEASDMDTARVDIEHEKVLGEQRALLTVHNMMAQTGNDGVESASPGILPSPSLLPTPPARFSPTVAGTTTGGGATSGGIARPDRSHSRGSVHRSTLNALAAKNEELRRQVEMSNTVLAHLLQIASAQTVPETPYVAVTPPTNVFSQQQRQPQQPVTTPATSDTEEGKAVAVEGATEAADDSSGLHNLDEEVFTNLLATISGDTATRQWNSDAAGAAANAEAIGGSLKVLAEAPGVEPDGSPFVEKM</sequence>
<feature type="region of interest" description="Disordered" evidence="5">
    <location>
        <begin position="221"/>
        <end position="246"/>
    </location>
</feature>
<comment type="caution">
    <text evidence="8">The sequence shown here is derived from an EMBL/GenBank/DDBJ whole genome shotgun (WGS) entry which is preliminary data.</text>
</comment>
<dbReference type="SMART" id="SM00356">
    <property type="entry name" value="ZnF_C3H1"/>
    <property type="match status" value="2"/>
</dbReference>
<dbReference type="Gene3D" id="3.30.1370.210">
    <property type="match status" value="1"/>
</dbReference>
<keyword evidence="2 4" id="KW-0863">Zinc-finger</keyword>
<dbReference type="SUPFAM" id="SSF90229">
    <property type="entry name" value="CCCH zinc finger"/>
    <property type="match status" value="1"/>
</dbReference>
<keyword evidence="1 4" id="KW-0479">Metal-binding</keyword>
<dbReference type="AlphaFoldDB" id="A0A7J6MUZ4"/>
<feature type="domain" description="C3H1-type" evidence="6">
    <location>
        <begin position="90"/>
        <end position="117"/>
    </location>
</feature>
<dbReference type="Proteomes" id="UP000570595">
    <property type="component" value="Unassembled WGS sequence"/>
</dbReference>
<reference evidence="9 10" key="1">
    <citation type="submission" date="2020-04" db="EMBL/GenBank/DDBJ databases">
        <title>Perkinsus olseni comparative genomics.</title>
        <authorList>
            <person name="Bogema D.R."/>
        </authorList>
    </citation>
    <scope>NUCLEOTIDE SEQUENCE [LARGE SCALE GENOMIC DNA]</scope>
    <source>
        <strain evidence="7">ATCC PRA-179</strain>
        <strain evidence="8">ATCC PRA-31</strain>
    </source>
</reference>
<feature type="zinc finger region" description="C3H1-type" evidence="4">
    <location>
        <begin position="90"/>
        <end position="117"/>
    </location>
</feature>
<feature type="compositionally biased region" description="Low complexity" evidence="5">
    <location>
        <begin position="67"/>
        <end position="78"/>
    </location>
</feature>
<accession>A0A7J6MUZ4</accession>
<name>A0A7J6MUZ4_PEROL</name>
<evidence type="ECO:0000313" key="7">
    <source>
        <dbReference type="EMBL" id="KAF4671467.1"/>
    </source>
</evidence>
<dbReference type="PROSITE" id="PS50103">
    <property type="entry name" value="ZF_C3H1"/>
    <property type="match status" value="1"/>
</dbReference>
<evidence type="ECO:0000256" key="4">
    <source>
        <dbReference type="PROSITE-ProRule" id="PRU00723"/>
    </source>
</evidence>
<proteinExistence type="predicted"/>
<feature type="region of interest" description="Disordered" evidence="5">
    <location>
        <begin position="296"/>
        <end position="319"/>
    </location>
</feature>
<dbReference type="Pfam" id="PF18044">
    <property type="entry name" value="zf-CCCH_4"/>
    <property type="match status" value="1"/>
</dbReference>
<evidence type="ECO:0000313" key="10">
    <source>
        <dbReference type="Proteomes" id="UP000572268"/>
    </source>
</evidence>
<evidence type="ECO:0000259" key="6">
    <source>
        <dbReference type="PROSITE" id="PS50103"/>
    </source>
</evidence>
<protein>
    <recommendedName>
        <fullName evidence="6">C3H1-type domain-containing protein</fullName>
    </recommendedName>
</protein>
<evidence type="ECO:0000256" key="3">
    <source>
        <dbReference type="ARBA" id="ARBA00022833"/>
    </source>
</evidence>
<dbReference type="InterPro" id="IPR041367">
    <property type="entry name" value="Znf-CCCH_4"/>
</dbReference>
<dbReference type="GO" id="GO:0008270">
    <property type="term" value="F:zinc ion binding"/>
    <property type="evidence" value="ECO:0007669"/>
    <property type="project" value="UniProtKB-KW"/>
</dbReference>
<evidence type="ECO:0000256" key="1">
    <source>
        <dbReference type="ARBA" id="ARBA00022723"/>
    </source>
</evidence>
<dbReference type="OrthoDB" id="410307at2759"/>
<organism evidence="8 10">
    <name type="scientific">Perkinsus olseni</name>
    <name type="common">Perkinsus atlanticus</name>
    <dbReference type="NCBI Taxonomy" id="32597"/>
    <lineage>
        <taxon>Eukaryota</taxon>
        <taxon>Sar</taxon>
        <taxon>Alveolata</taxon>
        <taxon>Perkinsozoa</taxon>
        <taxon>Perkinsea</taxon>
        <taxon>Perkinsida</taxon>
        <taxon>Perkinsidae</taxon>
        <taxon>Perkinsus</taxon>
    </lineage>
</organism>
<evidence type="ECO:0000313" key="8">
    <source>
        <dbReference type="EMBL" id="KAF4675147.1"/>
    </source>
</evidence>
<dbReference type="InterPro" id="IPR036855">
    <property type="entry name" value="Znf_CCCH_sf"/>
</dbReference>
<dbReference type="EMBL" id="JABAHT010000001">
    <property type="protein sequence ID" value="KAF4671467.1"/>
    <property type="molecule type" value="Genomic_DNA"/>
</dbReference>
<feature type="region of interest" description="Disordered" evidence="5">
    <location>
        <begin position="67"/>
        <end position="86"/>
    </location>
</feature>
<dbReference type="EMBL" id="JABANN010000019">
    <property type="protein sequence ID" value="KAF4675147.1"/>
    <property type="molecule type" value="Genomic_DNA"/>
</dbReference>
<feature type="non-terminal residue" evidence="8">
    <location>
        <position position="1"/>
    </location>
</feature>
<keyword evidence="3 4" id="KW-0862">Zinc</keyword>
<gene>
    <name evidence="8" type="ORF">FOL46_002732</name>
    <name evidence="7" type="ORF">FOZ61_000090</name>
</gene>
<dbReference type="Proteomes" id="UP000572268">
    <property type="component" value="Unassembled WGS sequence"/>
</dbReference>
<evidence type="ECO:0000256" key="2">
    <source>
        <dbReference type="ARBA" id="ARBA00022771"/>
    </source>
</evidence>
<dbReference type="InterPro" id="IPR000571">
    <property type="entry name" value="Znf_CCCH"/>
</dbReference>
<evidence type="ECO:0000256" key="5">
    <source>
        <dbReference type="SAM" id="MobiDB-lite"/>
    </source>
</evidence>
<evidence type="ECO:0000313" key="9">
    <source>
        <dbReference type="Proteomes" id="UP000570595"/>
    </source>
</evidence>